<feature type="domain" description="PAC" evidence="7">
    <location>
        <begin position="415"/>
        <end position="466"/>
    </location>
</feature>
<feature type="domain" description="PAS" evidence="6">
    <location>
        <begin position="592"/>
        <end position="629"/>
    </location>
</feature>
<comment type="catalytic activity">
    <reaction evidence="1">
        <text>ATP + protein L-histidine = ADP + protein N-phospho-L-histidine.</text>
        <dbReference type="EC" id="2.7.13.3"/>
    </reaction>
</comment>
<accession>A0A0F3IJ32</accession>
<dbReference type="PANTHER" id="PTHR43304">
    <property type="entry name" value="PHYTOCHROME-LIKE PROTEIN CPH1"/>
    <property type="match status" value="1"/>
</dbReference>
<dbReference type="InterPro" id="IPR013655">
    <property type="entry name" value="PAS_fold_3"/>
</dbReference>
<evidence type="ECO:0000259" key="7">
    <source>
        <dbReference type="PROSITE" id="PS50113"/>
    </source>
</evidence>
<feature type="domain" description="PAC" evidence="7">
    <location>
        <begin position="39"/>
        <end position="90"/>
    </location>
</feature>
<protein>
    <recommendedName>
        <fullName evidence="2">histidine kinase</fullName>
        <ecNumber evidence="2">2.7.13.3</ecNumber>
    </recommendedName>
</protein>
<dbReference type="GO" id="GO:0004673">
    <property type="term" value="F:protein histidine kinase activity"/>
    <property type="evidence" value="ECO:0007669"/>
    <property type="project" value="UniProtKB-EC"/>
</dbReference>
<feature type="domain" description="PAC" evidence="7">
    <location>
        <begin position="537"/>
        <end position="589"/>
    </location>
</feature>
<dbReference type="PANTHER" id="PTHR43304:SF1">
    <property type="entry name" value="PAC DOMAIN-CONTAINING PROTEIN"/>
    <property type="match status" value="1"/>
</dbReference>
<name>A0A0F3IJ32_9GAMM</name>
<dbReference type="InterPro" id="IPR000700">
    <property type="entry name" value="PAS-assoc_C"/>
</dbReference>
<comment type="caution">
    <text evidence="8">The sequence shown here is derived from an EMBL/GenBank/DDBJ whole genome shotgun (WGS) entry which is preliminary data.</text>
</comment>
<reference evidence="9" key="1">
    <citation type="submission" date="2015-03" db="EMBL/GenBank/DDBJ databases">
        <title>Draft genome sequence of a novel methanotroph (Sn10-6) isolated from flooded ricefield rhizosphere in India.</title>
        <authorList>
            <person name="Pandit P.S."/>
            <person name="Pore S.D."/>
            <person name="Arora P."/>
            <person name="Kapse N.G."/>
            <person name="Dhakephalkar P.K."/>
            <person name="Rahalkar M.C."/>
        </authorList>
    </citation>
    <scope>NUCLEOTIDE SEQUENCE [LARGE SCALE GENOMIC DNA]</scope>
    <source>
        <strain evidence="9">Sn10-6</strain>
    </source>
</reference>
<organism evidence="8 9">
    <name type="scientific">Methylocucumis oryzae</name>
    <dbReference type="NCBI Taxonomy" id="1632867"/>
    <lineage>
        <taxon>Bacteria</taxon>
        <taxon>Pseudomonadati</taxon>
        <taxon>Pseudomonadota</taxon>
        <taxon>Gammaproteobacteria</taxon>
        <taxon>Methylococcales</taxon>
        <taxon>Methylococcaceae</taxon>
        <taxon>Methylocucumis</taxon>
    </lineage>
</organism>
<dbReference type="SMART" id="SM00091">
    <property type="entry name" value="PAS"/>
    <property type="match status" value="6"/>
</dbReference>
<evidence type="ECO:0000313" key="8">
    <source>
        <dbReference type="EMBL" id="KJV06667.1"/>
    </source>
</evidence>
<dbReference type="AlphaFoldDB" id="A0A0F3IJ32"/>
<dbReference type="InterPro" id="IPR052162">
    <property type="entry name" value="Sensor_kinase/Photoreceptor"/>
</dbReference>
<dbReference type="Pfam" id="PF08447">
    <property type="entry name" value="PAS_3"/>
    <property type="match status" value="2"/>
</dbReference>
<dbReference type="SUPFAM" id="SSF55785">
    <property type="entry name" value="PYP-like sensor domain (PAS domain)"/>
    <property type="match status" value="7"/>
</dbReference>
<dbReference type="InterPro" id="IPR013656">
    <property type="entry name" value="PAS_4"/>
</dbReference>
<dbReference type="Gene3D" id="3.30.450.20">
    <property type="entry name" value="PAS domain"/>
    <property type="match status" value="7"/>
</dbReference>
<dbReference type="SMART" id="SM00086">
    <property type="entry name" value="PAC"/>
    <property type="match status" value="6"/>
</dbReference>
<dbReference type="InterPro" id="IPR000014">
    <property type="entry name" value="PAS"/>
</dbReference>
<dbReference type="Proteomes" id="UP000033684">
    <property type="component" value="Unassembled WGS sequence"/>
</dbReference>
<evidence type="ECO:0000256" key="1">
    <source>
        <dbReference type="ARBA" id="ARBA00000085"/>
    </source>
</evidence>
<keyword evidence="4" id="KW-0808">Transferase</keyword>
<reference evidence="8 9" key="2">
    <citation type="journal article" date="2016" name="Microb. Ecol.">
        <title>Genome Characteristics of a Novel Type I Methanotroph (Sn10-6) Isolated from a Flooded Indian Rice Field.</title>
        <authorList>
            <person name="Rahalkar M.C."/>
            <person name="Pandit P.S."/>
            <person name="Dhakephalkar P.K."/>
            <person name="Pore S."/>
            <person name="Arora P."/>
            <person name="Kapse N."/>
        </authorList>
    </citation>
    <scope>NUCLEOTIDE SEQUENCE [LARGE SCALE GENOMIC DNA]</scope>
    <source>
        <strain evidence="8 9">Sn10-6</strain>
    </source>
</reference>
<evidence type="ECO:0000256" key="2">
    <source>
        <dbReference type="ARBA" id="ARBA00012438"/>
    </source>
</evidence>
<dbReference type="NCBIfam" id="TIGR00229">
    <property type="entry name" value="sensory_box"/>
    <property type="match status" value="6"/>
</dbReference>
<feature type="domain" description="PAS" evidence="6">
    <location>
        <begin position="218"/>
        <end position="288"/>
    </location>
</feature>
<dbReference type="PROSITE" id="PS50112">
    <property type="entry name" value="PAS"/>
    <property type="match status" value="4"/>
</dbReference>
<feature type="domain" description="PAS" evidence="6">
    <location>
        <begin position="91"/>
        <end position="161"/>
    </location>
</feature>
<dbReference type="InterPro" id="IPR035965">
    <property type="entry name" value="PAS-like_dom_sf"/>
</dbReference>
<keyword evidence="3" id="KW-0597">Phosphoprotein</keyword>
<sequence length="827" mass="94087">MKPEDVQDDMAPLHAMAHPEDASHIIASLEQSARTLLPVQVEFRICRPGMPVRWVEFHSVPEHQDDGSTLWYGIMQDITERKQMQEALIAREQEFRSLAENLPDNIARWDIAGRCLYSNPIHQRTLGKTLEEMRGKTHSEVFADNRFAFFDEVMAQVISTRQEAQVLRVPVPMPDGGTDYHDVRLAPEFDSEGRITSVLGIGRNMTDAYRMQETIAQREQEFRSLAESSPVSIIRYDREGRISYLNGGLVRHLGISPEHVIGKLPSEVWPDGRYDSIQQAAAQALETETKISIELCAQSVGEPEFNQIQVVPERDIAGQVIGTLAFGMDISAIRNAERRLTNVFANFPGFAFSFLMSPEGHYCFPYASPGIEKLYGLKPEDIKNDMAPLHVLAHPEDRLSIEAAIAESAQTMVPFNVEFRLCRPDQAQRWVECRSVPTPQHDGSIIWHGLMIEITERKQAEAEQQRLLNILEQFADFVGSANMDGTLSYHNRAARRMVGLPDDADLSSMRVADMHPKWAAKRVMEEGVPTALAHGVWRGESALLHRDGREIPVSQVIILHRDTEGRPAFMSTIMQDITERKQTEARLVLQNHALNHIGEAVYLIDEEARILHVNNAASNMLGYTQDELLAMRICDIDPDADPAKWQEHWDDLLIRGTITLETNHRSKMGKLIPTEVNANAIAHEGCLYNFALVRDISERKQAQETLQHSQSLLENAQRIAHIGIWDVDMLNDVLTWSDETFHIWEIDKTSFKATFAAFLDTVHPEDRDKVTTAYNQAINDKSLYQVEHRLLFPDGRIKYIHERGEPFFLMLKDVRFALSVRHWTLPN</sequence>
<dbReference type="Pfam" id="PF08448">
    <property type="entry name" value="PAS_4"/>
    <property type="match status" value="3"/>
</dbReference>
<evidence type="ECO:0000259" key="6">
    <source>
        <dbReference type="PROSITE" id="PS50112"/>
    </source>
</evidence>
<evidence type="ECO:0000256" key="5">
    <source>
        <dbReference type="ARBA" id="ARBA00022777"/>
    </source>
</evidence>
<dbReference type="EC" id="2.7.13.3" evidence="2"/>
<feature type="domain" description="PAC" evidence="7">
    <location>
        <begin position="160"/>
        <end position="217"/>
    </location>
</feature>
<keyword evidence="5" id="KW-0418">Kinase</keyword>
<keyword evidence="9" id="KW-1185">Reference proteome</keyword>
<evidence type="ECO:0000256" key="3">
    <source>
        <dbReference type="ARBA" id="ARBA00022553"/>
    </source>
</evidence>
<evidence type="ECO:0000256" key="4">
    <source>
        <dbReference type="ARBA" id="ARBA00022679"/>
    </source>
</evidence>
<feature type="domain" description="PAS" evidence="6">
    <location>
        <begin position="354"/>
        <end position="412"/>
    </location>
</feature>
<dbReference type="PROSITE" id="PS50113">
    <property type="entry name" value="PAC"/>
    <property type="match status" value="5"/>
</dbReference>
<dbReference type="CDD" id="cd00130">
    <property type="entry name" value="PAS"/>
    <property type="match status" value="5"/>
</dbReference>
<dbReference type="PATRIC" id="fig|1632867.3.peg.5767"/>
<dbReference type="InterPro" id="IPR001610">
    <property type="entry name" value="PAC"/>
</dbReference>
<dbReference type="EMBL" id="LAJX01000096">
    <property type="protein sequence ID" value="KJV06667.1"/>
    <property type="molecule type" value="Genomic_DNA"/>
</dbReference>
<evidence type="ECO:0000313" key="9">
    <source>
        <dbReference type="Proteomes" id="UP000033684"/>
    </source>
</evidence>
<gene>
    <name evidence="8" type="ORF">VZ94_09690</name>
</gene>
<proteinExistence type="predicted"/>
<feature type="domain" description="PAC" evidence="7">
    <location>
        <begin position="289"/>
        <end position="342"/>
    </location>
</feature>
<dbReference type="Pfam" id="PF13426">
    <property type="entry name" value="PAS_9"/>
    <property type="match status" value="2"/>
</dbReference>